<dbReference type="AlphaFoldDB" id="A0A0R3URL6"/>
<sequence>MPILADQSSTLEKAATEAPLGKYVIFCSAFLVIVLLLQNHRFLPIVHEN</sequence>
<evidence type="ECO:0000313" key="3">
    <source>
        <dbReference type="Proteomes" id="UP000267029"/>
    </source>
</evidence>
<reference evidence="2 3" key="2">
    <citation type="submission" date="2018-10" db="EMBL/GenBank/DDBJ databases">
        <authorList>
            <consortium name="Pathogen Informatics"/>
        </authorList>
    </citation>
    <scope>NUCLEOTIDE SEQUENCE [LARGE SCALE GENOMIC DNA]</scope>
</reference>
<evidence type="ECO:0000313" key="2">
    <source>
        <dbReference type="EMBL" id="VDD84519.1"/>
    </source>
</evidence>
<reference evidence="4" key="1">
    <citation type="submission" date="2017-02" db="UniProtKB">
        <authorList>
            <consortium name="WormBaseParasite"/>
        </authorList>
    </citation>
    <scope>IDENTIFICATION</scope>
</reference>
<accession>A0A0R3URL6</accession>
<organism evidence="4">
    <name type="scientific">Mesocestoides corti</name>
    <name type="common">Flatworm</name>
    <dbReference type="NCBI Taxonomy" id="53468"/>
    <lineage>
        <taxon>Eukaryota</taxon>
        <taxon>Metazoa</taxon>
        <taxon>Spiralia</taxon>
        <taxon>Lophotrochozoa</taxon>
        <taxon>Platyhelminthes</taxon>
        <taxon>Cestoda</taxon>
        <taxon>Eucestoda</taxon>
        <taxon>Cyclophyllidea</taxon>
        <taxon>Mesocestoididae</taxon>
        <taxon>Mesocestoides</taxon>
    </lineage>
</organism>
<evidence type="ECO:0000313" key="4">
    <source>
        <dbReference type="WBParaSite" id="MCOS_0001052101-mRNA-1"/>
    </source>
</evidence>
<dbReference type="EMBL" id="UXSR01006503">
    <property type="protein sequence ID" value="VDD84519.1"/>
    <property type="molecule type" value="Genomic_DNA"/>
</dbReference>
<keyword evidence="1" id="KW-0812">Transmembrane</keyword>
<feature type="transmembrane region" description="Helical" evidence="1">
    <location>
        <begin position="20"/>
        <end position="37"/>
    </location>
</feature>
<dbReference type="WBParaSite" id="MCOS_0001052101-mRNA-1">
    <property type="protein sequence ID" value="MCOS_0001052101-mRNA-1"/>
    <property type="gene ID" value="MCOS_0001052101"/>
</dbReference>
<keyword evidence="3" id="KW-1185">Reference proteome</keyword>
<protein>
    <submittedName>
        <fullName evidence="2 4">Uncharacterized protein</fullName>
    </submittedName>
</protein>
<gene>
    <name evidence="2" type="ORF">MCOS_LOCUS10522</name>
</gene>
<keyword evidence="1" id="KW-0472">Membrane</keyword>
<dbReference type="Proteomes" id="UP000267029">
    <property type="component" value="Unassembled WGS sequence"/>
</dbReference>
<proteinExistence type="predicted"/>
<evidence type="ECO:0000256" key="1">
    <source>
        <dbReference type="SAM" id="Phobius"/>
    </source>
</evidence>
<keyword evidence="1" id="KW-1133">Transmembrane helix</keyword>
<name>A0A0R3URL6_MESCO</name>